<organism evidence="3 4">
    <name type="scientific">Aspergillus clavatus (strain ATCC 1007 / CBS 513.65 / DSM 816 / NCTC 3887 / NRRL 1 / QM 1276 / 107)</name>
    <dbReference type="NCBI Taxonomy" id="344612"/>
    <lineage>
        <taxon>Eukaryota</taxon>
        <taxon>Fungi</taxon>
        <taxon>Dikarya</taxon>
        <taxon>Ascomycota</taxon>
        <taxon>Pezizomycotina</taxon>
        <taxon>Eurotiomycetes</taxon>
        <taxon>Eurotiomycetidae</taxon>
        <taxon>Eurotiales</taxon>
        <taxon>Aspergillaceae</taxon>
        <taxon>Aspergillus</taxon>
        <taxon>Aspergillus subgen. Fumigati</taxon>
    </lineage>
</organism>
<accession>A1CLT6</accession>
<gene>
    <name evidence="3" type="ORF">ACLA_078130</name>
</gene>
<evidence type="ECO:0000313" key="3">
    <source>
        <dbReference type="EMBL" id="EAW09065.1"/>
    </source>
</evidence>
<proteinExistence type="inferred from homology"/>
<dbReference type="Proteomes" id="UP000006701">
    <property type="component" value="Unassembled WGS sequence"/>
</dbReference>
<protein>
    <submittedName>
        <fullName evidence="3">Uncharacterized protein</fullName>
    </submittedName>
</protein>
<dbReference type="STRING" id="344612.A1CLT6"/>
<dbReference type="OMA" id="LISARMI"/>
<dbReference type="PANTHER" id="PTHR33365:SF4">
    <property type="entry name" value="CYCLOCHLOROTINE BIOSYNTHESIS PROTEIN O"/>
    <property type="match status" value="1"/>
</dbReference>
<evidence type="ECO:0000313" key="4">
    <source>
        <dbReference type="Proteomes" id="UP000006701"/>
    </source>
</evidence>
<dbReference type="GO" id="GO:0043386">
    <property type="term" value="P:mycotoxin biosynthetic process"/>
    <property type="evidence" value="ECO:0007669"/>
    <property type="project" value="InterPro"/>
</dbReference>
<keyword evidence="4" id="KW-1185">Reference proteome</keyword>
<dbReference type="EMBL" id="DS027057">
    <property type="protein sequence ID" value="EAW09065.1"/>
    <property type="molecule type" value="Genomic_DNA"/>
</dbReference>
<comment type="pathway">
    <text evidence="1">Mycotoxin biosynthesis.</text>
</comment>
<dbReference type="eggNOG" id="ENOG502SSJH">
    <property type="taxonomic scope" value="Eukaryota"/>
</dbReference>
<dbReference type="HOGENOM" id="CLU_1004626_0_0_1"/>
<dbReference type="KEGG" id="act:ACLA_078130"/>
<dbReference type="PANTHER" id="PTHR33365">
    <property type="entry name" value="YALI0B05434P"/>
    <property type="match status" value="1"/>
</dbReference>
<dbReference type="VEuPathDB" id="FungiDB:ACLA_078130"/>
<dbReference type="InterPro" id="IPR021765">
    <property type="entry name" value="UstYa-like"/>
</dbReference>
<dbReference type="OrthoDB" id="3687641at2759"/>
<comment type="similarity">
    <text evidence="2">Belongs to the ustYa family.</text>
</comment>
<dbReference type="AlphaFoldDB" id="A1CLT6"/>
<evidence type="ECO:0000256" key="1">
    <source>
        <dbReference type="ARBA" id="ARBA00004685"/>
    </source>
</evidence>
<sequence>MLGYTTPYEKLNSTENVSIEDPHIQTRPYSRRPSIATCLLALTTVLFGAQSLYLWSRPAPTCSRYPFDAGYPTEWGPAVESIKLEKTTFTSPLRYNTTSSQLYRDFDASQPQYIGAPSPEIDAAWESLLGGQFLVLSDDEATELDDPVSIEGRWVGEVEVMHSLHCLNTLRKALSPEYYGGASHLGPAHARSRLSVHLGPAESSVRGRSDARRAEAVGGRLAGRGRGDPDGAYVSELGGVEDVVYPAGGETWEGGLGGVLSPTESKLFLGVWGETKT</sequence>
<evidence type="ECO:0000256" key="2">
    <source>
        <dbReference type="ARBA" id="ARBA00035112"/>
    </source>
</evidence>
<dbReference type="Pfam" id="PF11807">
    <property type="entry name" value="UstYa"/>
    <property type="match status" value="1"/>
</dbReference>
<name>A1CLT6_ASPCL</name>
<dbReference type="GeneID" id="4702554"/>
<dbReference type="RefSeq" id="XP_001270491.1">
    <property type="nucleotide sequence ID" value="XM_001270490.1"/>
</dbReference>
<reference evidence="3 4" key="1">
    <citation type="journal article" date="2008" name="PLoS Genet.">
        <title>Genomic islands in the pathogenic filamentous fungus Aspergillus fumigatus.</title>
        <authorList>
            <person name="Fedorova N.D."/>
            <person name="Khaldi N."/>
            <person name="Joardar V.S."/>
            <person name="Maiti R."/>
            <person name="Amedeo P."/>
            <person name="Anderson M.J."/>
            <person name="Crabtree J."/>
            <person name="Silva J.C."/>
            <person name="Badger J.H."/>
            <person name="Albarraq A."/>
            <person name="Angiuoli S."/>
            <person name="Bussey H."/>
            <person name="Bowyer P."/>
            <person name="Cotty P.J."/>
            <person name="Dyer P.S."/>
            <person name="Egan A."/>
            <person name="Galens K."/>
            <person name="Fraser-Liggett C.M."/>
            <person name="Haas B.J."/>
            <person name="Inman J.M."/>
            <person name="Kent R."/>
            <person name="Lemieux S."/>
            <person name="Malavazi I."/>
            <person name="Orvis J."/>
            <person name="Roemer T."/>
            <person name="Ronning C.M."/>
            <person name="Sundaram J.P."/>
            <person name="Sutton G."/>
            <person name="Turner G."/>
            <person name="Venter J.C."/>
            <person name="White O.R."/>
            <person name="Whitty B.R."/>
            <person name="Youngman P."/>
            <person name="Wolfe K.H."/>
            <person name="Goldman G.H."/>
            <person name="Wortman J.R."/>
            <person name="Jiang B."/>
            <person name="Denning D.W."/>
            <person name="Nierman W.C."/>
        </authorList>
    </citation>
    <scope>NUCLEOTIDE SEQUENCE [LARGE SCALE GENOMIC DNA]</scope>
    <source>
        <strain evidence="4">ATCC 1007 / CBS 513.65 / DSM 816 / NCTC 3887 / NRRL 1</strain>
    </source>
</reference>